<dbReference type="EC" id="2.2.1.9" evidence="6"/>
<name>A0A3D8JUG6_9BURK</name>
<dbReference type="GO" id="GO:0030145">
    <property type="term" value="F:manganese ion binding"/>
    <property type="evidence" value="ECO:0007669"/>
    <property type="project" value="UniProtKB-UniRule"/>
</dbReference>
<dbReference type="GO" id="GO:0000287">
    <property type="term" value="F:magnesium ion binding"/>
    <property type="evidence" value="ECO:0007669"/>
    <property type="project" value="UniProtKB-UniRule"/>
</dbReference>
<feature type="domain" description="Thiamine pyrophosphate enzyme N-terminal TPP-binding" evidence="9">
    <location>
        <begin position="46"/>
        <end position="157"/>
    </location>
</feature>
<dbReference type="Proteomes" id="UP000256838">
    <property type="component" value="Unassembled WGS sequence"/>
</dbReference>
<proteinExistence type="inferred from homology"/>
<evidence type="ECO:0000256" key="5">
    <source>
        <dbReference type="ARBA" id="ARBA00023211"/>
    </source>
</evidence>
<feature type="region of interest" description="Disordered" evidence="7">
    <location>
        <begin position="1"/>
        <end position="30"/>
    </location>
</feature>
<keyword evidence="11" id="KW-1185">Reference proteome</keyword>
<dbReference type="OrthoDB" id="9791859at2"/>
<dbReference type="PANTHER" id="PTHR42916">
    <property type="entry name" value="2-SUCCINYL-5-ENOLPYRUVYL-6-HYDROXY-3-CYCLOHEXENE-1-CARBOXYLATE SYNTHASE"/>
    <property type="match status" value="1"/>
</dbReference>
<evidence type="ECO:0000256" key="7">
    <source>
        <dbReference type="SAM" id="MobiDB-lite"/>
    </source>
</evidence>
<comment type="catalytic activity">
    <reaction evidence="6">
        <text>isochorismate + 2-oxoglutarate + H(+) = 5-enolpyruvoyl-6-hydroxy-2-succinyl-cyclohex-3-ene-1-carboxylate + CO2</text>
        <dbReference type="Rhea" id="RHEA:25593"/>
        <dbReference type="ChEBI" id="CHEBI:15378"/>
        <dbReference type="ChEBI" id="CHEBI:16526"/>
        <dbReference type="ChEBI" id="CHEBI:16810"/>
        <dbReference type="ChEBI" id="CHEBI:29780"/>
        <dbReference type="ChEBI" id="CHEBI:58818"/>
        <dbReference type="EC" id="2.2.1.9"/>
    </reaction>
</comment>
<dbReference type="GO" id="GO:0070204">
    <property type="term" value="F:2-succinyl-5-enolpyruvyl-6-hydroxy-3-cyclohexene-1-carboxylic-acid synthase activity"/>
    <property type="evidence" value="ECO:0007669"/>
    <property type="project" value="UniProtKB-UniRule"/>
</dbReference>
<sequence length="613" mass="63951">MNFDSDARHATRTAQPYRHAQAIRATPGRASAPREEYTLNDVWIGVVLDALAEAGVRRVVLCPGGRSALMVLAVHEDARFTAPLVANDERSAAFAVLGMIRAGGEPAAIVTTSGSAVANVVPALTEAHECALPLVLVSCDRPRSLRNTGFGQMIDHIGACRSFTRASVDLPDPAADPASLIALKDTLTDALAASGGRFPGPVHINVPLDGYFDSSESAPVEPELARKARSLPASAGARAAPSRRNVDVQALCARLGIHSAMRALVIAGPDCGVPPDTLRAFVAEAGLPVFADTSSGLRGSGLATVLNGHDALTSPEAASLPPPELVIRFGLAPVMPAVQRYLLAHPCATLKVSRVPCSADYLHPHFEALVAPTRAVLLETANEFSGGNPHWLAAWQAAASAAARQRNAIVDRLGWGELPALRTALAHDGFAFMHLANSTPIRHADLLYATRAKPQAVYSNRGVWGIDGTLGTFVGEAHARGDAGLLLVGDLAFLHDLPALALAQRLATSACLCVINNGGGAIFDFLPLSRRPHYDVAVRNPHAFDAEHIAAGFGLPYALADNIESLRAALDAACAHPGASVVEVRVPPGSALAGMRAVGAARPTAHTISLPGR</sequence>
<evidence type="ECO:0000259" key="8">
    <source>
        <dbReference type="Pfam" id="PF02775"/>
    </source>
</evidence>
<dbReference type="Pfam" id="PF02776">
    <property type="entry name" value="TPP_enzyme_N"/>
    <property type="match status" value="1"/>
</dbReference>
<comment type="similarity">
    <text evidence="6">Belongs to the TPP enzyme family. MenD subfamily.</text>
</comment>
<dbReference type="PIRSF" id="PIRSF004983">
    <property type="entry name" value="MenD"/>
    <property type="match status" value="1"/>
</dbReference>
<dbReference type="UniPathway" id="UPA00079"/>
<evidence type="ECO:0000256" key="3">
    <source>
        <dbReference type="ARBA" id="ARBA00022842"/>
    </source>
</evidence>
<dbReference type="InterPro" id="IPR011766">
    <property type="entry name" value="TPP_enzyme_TPP-bd"/>
</dbReference>
<evidence type="ECO:0000256" key="6">
    <source>
        <dbReference type="HAMAP-Rule" id="MF_01659"/>
    </source>
</evidence>
<evidence type="ECO:0000256" key="4">
    <source>
        <dbReference type="ARBA" id="ARBA00023052"/>
    </source>
</evidence>
<dbReference type="GO" id="GO:0009234">
    <property type="term" value="P:menaquinone biosynthetic process"/>
    <property type="evidence" value="ECO:0007669"/>
    <property type="project" value="UniProtKB-UniRule"/>
</dbReference>
<accession>A0A3D8JUG6</accession>
<dbReference type="PANTHER" id="PTHR42916:SF1">
    <property type="entry name" value="PROTEIN PHYLLO, CHLOROPLASTIC"/>
    <property type="match status" value="1"/>
</dbReference>
<dbReference type="InterPro" id="IPR029061">
    <property type="entry name" value="THDP-binding"/>
</dbReference>
<dbReference type="Pfam" id="PF02775">
    <property type="entry name" value="TPP_enzyme_C"/>
    <property type="match status" value="1"/>
</dbReference>
<evidence type="ECO:0000256" key="2">
    <source>
        <dbReference type="ARBA" id="ARBA00022723"/>
    </source>
</evidence>
<dbReference type="CDD" id="cd02009">
    <property type="entry name" value="TPP_SHCHC_synthase"/>
    <property type="match status" value="1"/>
</dbReference>
<dbReference type="GO" id="GO:0030976">
    <property type="term" value="F:thiamine pyrophosphate binding"/>
    <property type="evidence" value="ECO:0007669"/>
    <property type="project" value="UniProtKB-UniRule"/>
</dbReference>
<dbReference type="InterPro" id="IPR004433">
    <property type="entry name" value="MenaQ_synth_MenD"/>
</dbReference>
<comment type="pathway">
    <text evidence="6">Quinol/quinone metabolism; menaquinone biosynthesis.</text>
</comment>
<organism evidence="10 11">
    <name type="scientific">Trinickia dinghuensis</name>
    <dbReference type="NCBI Taxonomy" id="2291023"/>
    <lineage>
        <taxon>Bacteria</taxon>
        <taxon>Pseudomonadati</taxon>
        <taxon>Pseudomonadota</taxon>
        <taxon>Betaproteobacteria</taxon>
        <taxon>Burkholderiales</taxon>
        <taxon>Burkholderiaceae</taxon>
        <taxon>Trinickia</taxon>
    </lineage>
</organism>
<protein>
    <recommendedName>
        <fullName evidence="6">2-succinyl-5-enolpyruvyl-6-hydroxy-3-cyclohexene-1-carboxylate synthase</fullName>
        <shortName evidence="6">SEPHCHC synthase</shortName>
        <ecNumber evidence="6">2.2.1.9</ecNumber>
    </recommendedName>
    <alternativeName>
        <fullName evidence="6">Menaquinone biosynthesis protein MenD</fullName>
    </alternativeName>
</protein>
<keyword evidence="6" id="KW-0474">Menaquinone biosynthesis</keyword>
<comment type="function">
    <text evidence="6">Catalyzes the thiamine diphosphate-dependent decarboxylation of 2-oxoglutarate and the subsequent addition of the resulting succinic semialdehyde-thiamine pyrophosphate anion to isochorismate to yield 2-succinyl-5-enolpyruvyl-6-hydroxy-3-cyclohexene-1-carboxylate (SEPHCHC).</text>
</comment>
<keyword evidence="3 6" id="KW-0460">Magnesium</keyword>
<comment type="pathway">
    <text evidence="6">Quinol/quinone metabolism; 1,4-dihydroxy-2-naphthoate biosynthesis; 1,4-dihydroxy-2-naphthoate from chorismate: step 2/7.</text>
</comment>
<dbReference type="Gene3D" id="3.40.50.1220">
    <property type="entry name" value="TPP-binding domain"/>
    <property type="match status" value="1"/>
</dbReference>
<dbReference type="Gene3D" id="3.40.50.970">
    <property type="match status" value="2"/>
</dbReference>
<dbReference type="UniPathway" id="UPA01057">
    <property type="reaction ID" value="UER00164"/>
</dbReference>
<comment type="subunit">
    <text evidence="6">Homodimer.</text>
</comment>
<dbReference type="InterPro" id="IPR012001">
    <property type="entry name" value="Thiamin_PyroP_enz_TPP-bd_dom"/>
</dbReference>
<reference evidence="10 11" key="1">
    <citation type="submission" date="2018-08" db="EMBL/GenBank/DDBJ databases">
        <title>Paraburkholderia sp. DHOM06 isolated from forest soil.</title>
        <authorList>
            <person name="Gao Z.-H."/>
            <person name="Qiu L.-H."/>
        </authorList>
    </citation>
    <scope>NUCLEOTIDE SEQUENCE [LARGE SCALE GENOMIC DNA]</scope>
    <source>
        <strain evidence="10 11">DHOM06</strain>
    </source>
</reference>
<dbReference type="HAMAP" id="MF_01659">
    <property type="entry name" value="MenD"/>
    <property type="match status" value="1"/>
</dbReference>
<keyword evidence="2 6" id="KW-0479">Metal-binding</keyword>
<dbReference type="EMBL" id="QRGA01000013">
    <property type="protein sequence ID" value="RDU96743.1"/>
    <property type="molecule type" value="Genomic_DNA"/>
</dbReference>
<evidence type="ECO:0000313" key="11">
    <source>
        <dbReference type="Proteomes" id="UP000256838"/>
    </source>
</evidence>
<evidence type="ECO:0000259" key="9">
    <source>
        <dbReference type="Pfam" id="PF02776"/>
    </source>
</evidence>
<dbReference type="AlphaFoldDB" id="A0A3D8JUG6"/>
<dbReference type="RefSeq" id="WP_115535798.1">
    <property type="nucleotide sequence ID" value="NZ_QRGA01000013.1"/>
</dbReference>
<keyword evidence="4 6" id="KW-0786">Thiamine pyrophosphate</keyword>
<comment type="caution">
    <text evidence="10">The sequence shown here is derived from an EMBL/GenBank/DDBJ whole genome shotgun (WGS) entry which is preliminary data.</text>
</comment>
<evidence type="ECO:0000256" key="1">
    <source>
        <dbReference type="ARBA" id="ARBA00022679"/>
    </source>
</evidence>
<dbReference type="SUPFAM" id="SSF52518">
    <property type="entry name" value="Thiamin diphosphate-binding fold (THDP-binding)"/>
    <property type="match status" value="2"/>
</dbReference>
<keyword evidence="1 6" id="KW-0808">Transferase</keyword>
<feature type="domain" description="Thiamine pyrophosphate enzyme TPP-binding" evidence="8">
    <location>
        <begin position="470"/>
        <end position="584"/>
    </location>
</feature>
<comment type="cofactor">
    <cofactor evidence="6">
        <name>Mg(2+)</name>
        <dbReference type="ChEBI" id="CHEBI:18420"/>
    </cofactor>
    <cofactor evidence="6">
        <name>Mn(2+)</name>
        <dbReference type="ChEBI" id="CHEBI:29035"/>
    </cofactor>
</comment>
<keyword evidence="5 6" id="KW-0464">Manganese</keyword>
<comment type="cofactor">
    <cofactor evidence="6">
        <name>thiamine diphosphate</name>
        <dbReference type="ChEBI" id="CHEBI:58937"/>
    </cofactor>
    <text evidence="6">Binds 1 thiamine pyrophosphate per subunit.</text>
</comment>
<dbReference type="NCBIfam" id="TIGR00173">
    <property type="entry name" value="menD"/>
    <property type="match status" value="1"/>
</dbReference>
<gene>
    <name evidence="6 10" type="primary">menD</name>
    <name evidence="10" type="ORF">DWV00_22385</name>
</gene>
<evidence type="ECO:0000313" key="10">
    <source>
        <dbReference type="EMBL" id="RDU96743.1"/>
    </source>
</evidence>